<evidence type="ECO:0000313" key="3">
    <source>
        <dbReference type="Proteomes" id="UP001596074"/>
    </source>
</evidence>
<dbReference type="Proteomes" id="UP001596074">
    <property type="component" value="Unassembled WGS sequence"/>
</dbReference>
<protein>
    <submittedName>
        <fullName evidence="2">ABC transporter permease</fullName>
    </submittedName>
</protein>
<evidence type="ECO:0000313" key="2">
    <source>
        <dbReference type="EMBL" id="MFC5754926.1"/>
    </source>
</evidence>
<keyword evidence="1" id="KW-0812">Transmembrane</keyword>
<sequence length="90" mass="9517">MSAVPSRVTGWGLGALVAMGSLFAIGLEALRRTWDVRDWFWEFVEQSWFLARVTMLPSLLVALPLGATVALQVGDLAGQLGAQSATGGAV</sequence>
<dbReference type="EMBL" id="JBHSON010000204">
    <property type="protein sequence ID" value="MFC5754926.1"/>
    <property type="molecule type" value="Genomic_DNA"/>
</dbReference>
<keyword evidence="1" id="KW-0472">Membrane</keyword>
<keyword evidence="3" id="KW-1185">Reference proteome</keyword>
<reference evidence="3" key="1">
    <citation type="journal article" date="2019" name="Int. J. Syst. Evol. Microbiol.">
        <title>The Global Catalogue of Microorganisms (GCM) 10K type strain sequencing project: providing services to taxonomists for standard genome sequencing and annotation.</title>
        <authorList>
            <consortium name="The Broad Institute Genomics Platform"/>
            <consortium name="The Broad Institute Genome Sequencing Center for Infectious Disease"/>
            <person name="Wu L."/>
            <person name="Ma J."/>
        </authorList>
    </citation>
    <scope>NUCLEOTIDE SEQUENCE [LARGE SCALE GENOMIC DNA]</scope>
    <source>
        <strain evidence="3">KCTC 42087</strain>
    </source>
</reference>
<gene>
    <name evidence="2" type="ORF">ACFPZN_55730</name>
</gene>
<name>A0ABW1AK39_9ACTN</name>
<comment type="caution">
    <text evidence="2">The sequence shown here is derived from an EMBL/GenBank/DDBJ whole genome shotgun (WGS) entry which is preliminary data.</text>
</comment>
<feature type="non-terminal residue" evidence="2">
    <location>
        <position position="90"/>
    </location>
</feature>
<organism evidence="2 3">
    <name type="scientific">Actinomadura rugatobispora</name>
    <dbReference type="NCBI Taxonomy" id="1994"/>
    <lineage>
        <taxon>Bacteria</taxon>
        <taxon>Bacillati</taxon>
        <taxon>Actinomycetota</taxon>
        <taxon>Actinomycetes</taxon>
        <taxon>Streptosporangiales</taxon>
        <taxon>Thermomonosporaceae</taxon>
        <taxon>Actinomadura</taxon>
    </lineage>
</organism>
<proteinExistence type="predicted"/>
<accession>A0ABW1AK39</accession>
<feature type="transmembrane region" description="Helical" evidence="1">
    <location>
        <begin position="48"/>
        <end position="71"/>
    </location>
</feature>
<keyword evidence="1" id="KW-1133">Transmembrane helix</keyword>
<evidence type="ECO:0000256" key="1">
    <source>
        <dbReference type="SAM" id="Phobius"/>
    </source>
</evidence>